<sequence length="58" mass="7001">KFRLVFRTPSQKFKIPAIPNVLAHRKSYKHSFVKKYNDHKLYIKSCKVEFRLVFYAPS</sequence>
<protein>
    <submittedName>
        <fullName evidence="1">Uncharacterized protein</fullName>
    </submittedName>
</protein>
<evidence type="ECO:0000313" key="1">
    <source>
        <dbReference type="EMBL" id="RRT63770.1"/>
    </source>
</evidence>
<organism evidence="1 2">
    <name type="scientific">Ensete ventricosum</name>
    <name type="common">Abyssinian banana</name>
    <name type="synonym">Musa ensete</name>
    <dbReference type="NCBI Taxonomy" id="4639"/>
    <lineage>
        <taxon>Eukaryota</taxon>
        <taxon>Viridiplantae</taxon>
        <taxon>Streptophyta</taxon>
        <taxon>Embryophyta</taxon>
        <taxon>Tracheophyta</taxon>
        <taxon>Spermatophyta</taxon>
        <taxon>Magnoliopsida</taxon>
        <taxon>Liliopsida</taxon>
        <taxon>Zingiberales</taxon>
        <taxon>Musaceae</taxon>
        <taxon>Ensete</taxon>
    </lineage>
</organism>
<dbReference type="AlphaFoldDB" id="A0A426ZIH6"/>
<evidence type="ECO:0000313" key="2">
    <source>
        <dbReference type="Proteomes" id="UP000287651"/>
    </source>
</evidence>
<dbReference type="EMBL" id="AMZH03006464">
    <property type="protein sequence ID" value="RRT63770.1"/>
    <property type="molecule type" value="Genomic_DNA"/>
</dbReference>
<dbReference type="Proteomes" id="UP000287651">
    <property type="component" value="Unassembled WGS sequence"/>
</dbReference>
<feature type="non-terminal residue" evidence="1">
    <location>
        <position position="1"/>
    </location>
</feature>
<reference evidence="1 2" key="1">
    <citation type="journal article" date="2014" name="Agronomy (Basel)">
        <title>A Draft Genome Sequence for Ensete ventricosum, the Drought-Tolerant Tree Against Hunger.</title>
        <authorList>
            <person name="Harrison J."/>
            <person name="Moore K.A."/>
            <person name="Paszkiewicz K."/>
            <person name="Jones T."/>
            <person name="Grant M."/>
            <person name="Ambacheew D."/>
            <person name="Muzemil S."/>
            <person name="Studholme D.J."/>
        </authorList>
    </citation>
    <scope>NUCLEOTIDE SEQUENCE [LARGE SCALE GENOMIC DNA]</scope>
</reference>
<name>A0A426ZIH6_ENSVE</name>
<comment type="caution">
    <text evidence="1">The sequence shown here is derived from an EMBL/GenBank/DDBJ whole genome shotgun (WGS) entry which is preliminary data.</text>
</comment>
<proteinExistence type="predicted"/>
<gene>
    <name evidence="1" type="ORF">B296_00006304</name>
</gene>
<accession>A0A426ZIH6</accession>